<proteinExistence type="predicted"/>
<evidence type="ECO:0000313" key="3">
    <source>
        <dbReference type="Proteomes" id="UP000031056"/>
    </source>
</evidence>
<name>A0A0B2UJ48_9MICR</name>
<evidence type="ECO:0000256" key="1">
    <source>
        <dbReference type="SAM" id="MobiDB-lite"/>
    </source>
</evidence>
<organism evidence="2 3">
    <name type="scientific">Ordospora colligata OC4</name>
    <dbReference type="NCBI Taxonomy" id="1354746"/>
    <lineage>
        <taxon>Eukaryota</taxon>
        <taxon>Fungi</taxon>
        <taxon>Fungi incertae sedis</taxon>
        <taxon>Microsporidia</taxon>
        <taxon>Ordosporidae</taxon>
        <taxon>Ordospora</taxon>
    </lineage>
</organism>
<sequence length="99" mass="11444">MESLLRLLQLNTRFATNDISKEFLQRRVGLGYAMKYQKLDRSVIQTFIKSKRKNEELARYTSLSSSSMHNVNANYDNDDECGRSGIVKKRSVSANSYRT</sequence>
<gene>
    <name evidence="2" type="ORF">M896_080940</name>
</gene>
<dbReference type="Proteomes" id="UP000031056">
    <property type="component" value="Unassembled WGS sequence"/>
</dbReference>
<dbReference type="AlphaFoldDB" id="A0A0B2UJ48"/>
<accession>A0A0B2UJ48</accession>
<comment type="caution">
    <text evidence="2">The sequence shown here is derived from an EMBL/GenBank/DDBJ whole genome shotgun (WGS) entry which is preliminary data.</text>
</comment>
<dbReference type="VEuPathDB" id="MicrosporidiaDB:M896_080940"/>
<dbReference type="EMBL" id="JOKQ01000008">
    <property type="protein sequence ID" value="KHN69358.1"/>
    <property type="molecule type" value="Genomic_DNA"/>
</dbReference>
<keyword evidence="3" id="KW-1185">Reference proteome</keyword>
<dbReference type="HOGENOM" id="CLU_2558274_0_0_1"/>
<dbReference type="RefSeq" id="XP_014563400.1">
    <property type="nucleotide sequence ID" value="XM_014707914.1"/>
</dbReference>
<evidence type="ECO:0000313" key="2">
    <source>
        <dbReference type="EMBL" id="KHN69358.1"/>
    </source>
</evidence>
<dbReference type="OrthoDB" id="2196035at2759"/>
<reference evidence="2 3" key="1">
    <citation type="journal article" date="2014" name="MBio">
        <title>The Ordospora colligata genome; evolution of extreme reduction in microsporidia and host-to-parasite horizontal gene transfer.</title>
        <authorList>
            <person name="Pombert J.-F."/>
            <person name="Haag K.L."/>
            <person name="Beidas S."/>
            <person name="Ebert D."/>
            <person name="Keeling P.J."/>
        </authorList>
    </citation>
    <scope>NUCLEOTIDE SEQUENCE [LARGE SCALE GENOMIC DNA]</scope>
    <source>
        <strain evidence="2 3">OC4</strain>
    </source>
</reference>
<dbReference type="InParanoid" id="A0A0B2UJ48"/>
<feature type="region of interest" description="Disordered" evidence="1">
    <location>
        <begin position="69"/>
        <end position="99"/>
    </location>
</feature>
<dbReference type="GeneID" id="26262134"/>
<protein>
    <submittedName>
        <fullName evidence="2">Uncharacterized protein</fullName>
    </submittedName>
</protein>